<name>A0A0U0ZLL8_9MYCO</name>
<dbReference type="AlphaFoldDB" id="A0A0U0ZLL8"/>
<dbReference type="RefSeq" id="WP_016892565.1">
    <property type="nucleotide sequence ID" value="NZ_CSWP01000002.1"/>
</dbReference>
<accession>A0A0U0ZLL8</accession>
<proteinExistence type="predicted"/>
<organism evidence="1 2">
    <name type="scientific">Mycobacteroides abscessus</name>
    <dbReference type="NCBI Taxonomy" id="36809"/>
    <lineage>
        <taxon>Bacteria</taxon>
        <taxon>Bacillati</taxon>
        <taxon>Actinomycetota</taxon>
        <taxon>Actinomycetes</taxon>
        <taxon>Mycobacteriales</taxon>
        <taxon>Mycobacteriaceae</taxon>
        <taxon>Mycobacteroides</taxon>
    </lineage>
</organism>
<reference evidence="1 2" key="1">
    <citation type="submission" date="2015-03" db="EMBL/GenBank/DDBJ databases">
        <authorList>
            <person name="Murphy D."/>
        </authorList>
    </citation>
    <scope>NUCLEOTIDE SEQUENCE [LARGE SCALE GENOMIC DNA]</scope>
    <source>
        <strain evidence="1 2">PAP088</strain>
    </source>
</reference>
<dbReference type="EMBL" id="CSWP01000002">
    <property type="protein sequence ID" value="CPV42667.1"/>
    <property type="molecule type" value="Genomic_DNA"/>
</dbReference>
<dbReference type="Proteomes" id="UP000045782">
    <property type="component" value="Unassembled WGS sequence"/>
</dbReference>
<protein>
    <submittedName>
        <fullName evidence="1">Uncharacterized protein</fullName>
    </submittedName>
</protein>
<sequence>MRNVRWIGAVAVAGAMCVAGCGGGSTTEIPPSVGSSSETQAVAPAKPVQNLVLTAAELPPGLTVTPIEADEKQAILDQLTGSADEGAVFTPAECRLPSMFEPSAPVDASKLGVVVGEAGRGYFNEAVVAQRPAVVQLRTFLDTCKTVRETHGGTSIETTYTVLDGVRSKADELVVLHEQVPGVLVKQDAYTAYASVAGHAVWVRMRTLGGDAPDRPLFDQLVTASIDKVAAAR</sequence>
<evidence type="ECO:0000313" key="1">
    <source>
        <dbReference type="EMBL" id="CPV42667.1"/>
    </source>
</evidence>
<evidence type="ECO:0000313" key="2">
    <source>
        <dbReference type="Proteomes" id="UP000045782"/>
    </source>
</evidence>
<gene>
    <name evidence="1" type="ORF">ERS075579_01414</name>
</gene>